<dbReference type="InterPro" id="IPR003646">
    <property type="entry name" value="SH3-like_bac-type"/>
</dbReference>
<protein>
    <submittedName>
        <fullName evidence="6">SH3 domain-containing protein</fullName>
    </submittedName>
</protein>
<dbReference type="CDD" id="cd02696">
    <property type="entry name" value="MurNAc-LAA"/>
    <property type="match status" value="1"/>
</dbReference>
<feature type="domain" description="SH3b" evidence="5">
    <location>
        <begin position="166"/>
        <end position="228"/>
    </location>
</feature>
<dbReference type="RefSeq" id="WP_244713380.1">
    <property type="nucleotide sequence ID" value="NZ_CP095073.1"/>
</dbReference>
<dbReference type="InterPro" id="IPR017293">
    <property type="entry name" value="N-acetylmuramoyl-L-ala_amidase"/>
</dbReference>
<dbReference type="InterPro" id="IPR050695">
    <property type="entry name" value="N-acetylmuramoyl_amidase_3"/>
</dbReference>
<evidence type="ECO:0000256" key="2">
    <source>
        <dbReference type="ARBA" id="ARBA00023316"/>
    </source>
</evidence>
<dbReference type="PANTHER" id="PTHR30404">
    <property type="entry name" value="N-ACETYLMURAMOYL-L-ALANINE AMIDASE"/>
    <property type="match status" value="1"/>
</dbReference>
<gene>
    <name evidence="6" type="ORF">MUN89_10430</name>
</gene>
<feature type="domain" description="SH3b" evidence="5">
    <location>
        <begin position="90"/>
        <end position="152"/>
    </location>
</feature>
<dbReference type="EMBL" id="CP095073">
    <property type="protein sequence ID" value="UOQ46283.1"/>
    <property type="molecule type" value="Genomic_DNA"/>
</dbReference>
<keyword evidence="7" id="KW-1185">Reference proteome</keyword>
<dbReference type="Gene3D" id="3.40.630.40">
    <property type="entry name" value="Zn-dependent exopeptidases"/>
    <property type="match status" value="1"/>
</dbReference>
<feature type="region of interest" description="Disordered" evidence="3">
    <location>
        <begin position="298"/>
        <end position="319"/>
    </location>
</feature>
<evidence type="ECO:0000313" key="6">
    <source>
        <dbReference type="EMBL" id="UOQ46283.1"/>
    </source>
</evidence>
<dbReference type="PROSITE" id="PS51781">
    <property type="entry name" value="SH3B"/>
    <property type="match status" value="4"/>
</dbReference>
<dbReference type="Gene3D" id="2.30.30.40">
    <property type="entry name" value="SH3 Domains"/>
    <property type="match status" value="4"/>
</dbReference>
<dbReference type="SUPFAM" id="SSF53187">
    <property type="entry name" value="Zn-dependent exopeptidases"/>
    <property type="match status" value="1"/>
</dbReference>
<evidence type="ECO:0000256" key="4">
    <source>
        <dbReference type="SAM" id="SignalP"/>
    </source>
</evidence>
<dbReference type="SMART" id="SM00646">
    <property type="entry name" value="Ami_3"/>
    <property type="match status" value="1"/>
</dbReference>
<name>A0ABY4EP98_9BACI</name>
<feature type="domain" description="SH3b" evidence="5">
    <location>
        <begin position="26"/>
        <end position="87"/>
    </location>
</feature>
<keyword evidence="4" id="KW-0732">Signal</keyword>
<dbReference type="InterPro" id="IPR002508">
    <property type="entry name" value="MurNAc-LAA_cat"/>
</dbReference>
<dbReference type="Pfam" id="PF01520">
    <property type="entry name" value="Amidase_3"/>
    <property type="match status" value="1"/>
</dbReference>
<feature type="domain" description="SH3b" evidence="5">
    <location>
        <begin position="233"/>
        <end position="301"/>
    </location>
</feature>
<evidence type="ECO:0000313" key="7">
    <source>
        <dbReference type="Proteomes" id="UP000831787"/>
    </source>
</evidence>
<evidence type="ECO:0000256" key="1">
    <source>
        <dbReference type="ARBA" id="ARBA00022801"/>
    </source>
</evidence>
<accession>A0ABY4EP98</accession>
<dbReference type="Pfam" id="PF08239">
    <property type="entry name" value="SH3_3"/>
    <property type="match status" value="4"/>
</dbReference>
<feature type="signal peptide" evidence="4">
    <location>
        <begin position="1"/>
        <end position="26"/>
    </location>
</feature>
<evidence type="ECO:0000259" key="5">
    <source>
        <dbReference type="PROSITE" id="PS51781"/>
    </source>
</evidence>
<dbReference type="PANTHER" id="PTHR30404:SF0">
    <property type="entry name" value="N-ACETYLMURAMOYL-L-ALANINE AMIDASE AMIC"/>
    <property type="match status" value="1"/>
</dbReference>
<keyword evidence="1" id="KW-0378">Hydrolase</keyword>
<dbReference type="Proteomes" id="UP000831787">
    <property type="component" value="Chromosome"/>
</dbReference>
<dbReference type="PIRSF" id="PIRSF037846">
    <property type="entry name" value="Autolysin_YrvJ_prd"/>
    <property type="match status" value="1"/>
</dbReference>
<sequence>MAKKGIAALFIIILGLTTMISNPAYADKAVVSVDHLHVRNGPGTDYKSLGMVNSNESYTVVKEQGKWVKIKWNHQTGWVAKWHVSVKRSEKSFSSKVDYLRIRAQPGLDSKVLGYLMKGDEAVQKDQQGKWIKVNHSGTSGWVHRDYLTDSGGSSSNGEEESNKTLGSLTITTSILNVRSKSSTDSSIVDQVYKNENYDYISEQQGWYKIKLHNGQTGWVAGWFTSKNASSSSNKSYVTLQYNGTNLRSGPSTENKIVGRAGKGDQFNVIEKQGKWYKISYKSGEAFVAGWIVEEHSGTTSSSPHSNGNLSGRTIMIDPGHGGKDTGALGYSGSHEKSITLQTAFQLKQQLESSGANVILTRSNDEYVALSIRALKSRTSKADVFLSLHFNSVPSGINARGIGTYYYHDKDRSLAENLQKEMVQTTGFNDRGVRFGDFHVIRENNKPALLLELGFISNSSEEAAVKGVQYQKQVSQGITNGLIRYFNE</sequence>
<organism evidence="6 7">
    <name type="scientific">Halobacillus salinarum</name>
    <dbReference type="NCBI Taxonomy" id="2932257"/>
    <lineage>
        <taxon>Bacteria</taxon>
        <taxon>Bacillati</taxon>
        <taxon>Bacillota</taxon>
        <taxon>Bacilli</taxon>
        <taxon>Bacillales</taxon>
        <taxon>Bacillaceae</taxon>
        <taxon>Halobacillus</taxon>
    </lineage>
</organism>
<proteinExistence type="predicted"/>
<evidence type="ECO:0000256" key="3">
    <source>
        <dbReference type="SAM" id="MobiDB-lite"/>
    </source>
</evidence>
<dbReference type="SMART" id="SM00287">
    <property type="entry name" value="SH3b"/>
    <property type="match status" value="4"/>
</dbReference>
<feature type="chain" id="PRO_5046564687" evidence="4">
    <location>
        <begin position="27"/>
        <end position="488"/>
    </location>
</feature>
<reference evidence="6 7" key="1">
    <citation type="submission" date="2022-04" db="EMBL/GenBank/DDBJ databases">
        <title>Halobacillus sp. isolated from saltern.</title>
        <authorList>
            <person name="Won M."/>
            <person name="Lee C.-M."/>
            <person name="Woen H.-Y."/>
            <person name="Kwon S.-W."/>
        </authorList>
    </citation>
    <scope>NUCLEOTIDE SEQUENCE [LARGE SCALE GENOMIC DNA]</scope>
    <source>
        <strain evidence="6 7">SSBR10-3</strain>
    </source>
</reference>
<keyword evidence="2" id="KW-0961">Cell wall biogenesis/degradation</keyword>
<feature type="compositionally biased region" description="Polar residues" evidence="3">
    <location>
        <begin position="298"/>
        <end position="312"/>
    </location>
</feature>